<protein>
    <recommendedName>
        <fullName evidence="3">Secreted protein</fullName>
    </recommendedName>
</protein>
<evidence type="ECO:0000256" key="1">
    <source>
        <dbReference type="SAM" id="SignalP"/>
    </source>
</evidence>
<sequence>MSMLLVLLSLSLLLSSENETDSLSLSSSSSSPLPPPSLWWLLPSSLVSVPVPTTSQSSLPISSCLFRHTFGTSITSSSYLGSSLTHSGLMLVSSTLLPLAIGSPSNMQRILFCFNGLRPPLARNGTALAPAIWLS</sequence>
<evidence type="ECO:0000313" key="2">
    <source>
        <dbReference type="EMBL" id="JAD23388.1"/>
    </source>
</evidence>
<keyword evidence="1" id="KW-0732">Signal</keyword>
<reference evidence="2" key="2">
    <citation type="journal article" date="2015" name="Data Brief">
        <title>Shoot transcriptome of the giant reed, Arundo donax.</title>
        <authorList>
            <person name="Barrero R.A."/>
            <person name="Guerrero F.D."/>
            <person name="Moolhuijzen P."/>
            <person name="Goolsby J.A."/>
            <person name="Tidwell J."/>
            <person name="Bellgard S.E."/>
            <person name="Bellgard M.I."/>
        </authorList>
    </citation>
    <scope>NUCLEOTIDE SEQUENCE</scope>
    <source>
        <tissue evidence="2">Shoot tissue taken approximately 20 cm above the soil surface</tissue>
    </source>
</reference>
<feature type="signal peptide" evidence="1">
    <location>
        <begin position="1"/>
        <end position="16"/>
    </location>
</feature>
<feature type="chain" id="PRO_5002059667" description="Secreted protein" evidence="1">
    <location>
        <begin position="17"/>
        <end position="135"/>
    </location>
</feature>
<organism evidence="2">
    <name type="scientific">Arundo donax</name>
    <name type="common">Giant reed</name>
    <name type="synonym">Donax arundinaceus</name>
    <dbReference type="NCBI Taxonomy" id="35708"/>
    <lineage>
        <taxon>Eukaryota</taxon>
        <taxon>Viridiplantae</taxon>
        <taxon>Streptophyta</taxon>
        <taxon>Embryophyta</taxon>
        <taxon>Tracheophyta</taxon>
        <taxon>Spermatophyta</taxon>
        <taxon>Magnoliopsida</taxon>
        <taxon>Liliopsida</taxon>
        <taxon>Poales</taxon>
        <taxon>Poaceae</taxon>
        <taxon>PACMAD clade</taxon>
        <taxon>Arundinoideae</taxon>
        <taxon>Arundineae</taxon>
        <taxon>Arundo</taxon>
    </lineage>
</organism>
<accession>A0A0A8YCW2</accession>
<evidence type="ECO:0008006" key="3">
    <source>
        <dbReference type="Google" id="ProtNLM"/>
    </source>
</evidence>
<proteinExistence type="predicted"/>
<dbReference type="EMBL" id="GBRH01274507">
    <property type="protein sequence ID" value="JAD23388.1"/>
    <property type="molecule type" value="Transcribed_RNA"/>
</dbReference>
<name>A0A0A8YCW2_ARUDO</name>
<dbReference type="AlphaFoldDB" id="A0A0A8YCW2"/>
<reference evidence="2" key="1">
    <citation type="submission" date="2014-09" db="EMBL/GenBank/DDBJ databases">
        <authorList>
            <person name="Magalhaes I.L.F."/>
            <person name="Oliveira U."/>
            <person name="Santos F.R."/>
            <person name="Vidigal T.H.D.A."/>
            <person name="Brescovit A.D."/>
            <person name="Santos A.J."/>
        </authorList>
    </citation>
    <scope>NUCLEOTIDE SEQUENCE</scope>
    <source>
        <tissue evidence="2">Shoot tissue taken approximately 20 cm above the soil surface</tissue>
    </source>
</reference>